<keyword evidence="8 11" id="KW-0460">Magnesium</keyword>
<dbReference type="STRING" id="407036.SAMN05216243_2739"/>
<dbReference type="InterPro" id="IPR050559">
    <property type="entry name" value="P-Pant_transferase_sf"/>
</dbReference>
<dbReference type="RefSeq" id="WP_093215244.1">
    <property type="nucleotide sequence ID" value="NZ_FNFL01000004.1"/>
</dbReference>
<comment type="cofactor">
    <cofactor evidence="1 11">
        <name>Mg(2+)</name>
        <dbReference type="ChEBI" id="CHEBI:18420"/>
    </cofactor>
</comment>
<dbReference type="GO" id="GO:0006633">
    <property type="term" value="P:fatty acid biosynthetic process"/>
    <property type="evidence" value="ECO:0007669"/>
    <property type="project" value="UniProtKB-UniRule"/>
</dbReference>
<dbReference type="Pfam" id="PF01648">
    <property type="entry name" value="ACPS"/>
    <property type="match status" value="1"/>
</dbReference>
<evidence type="ECO:0000256" key="8">
    <source>
        <dbReference type="ARBA" id="ARBA00022842"/>
    </source>
</evidence>
<evidence type="ECO:0000256" key="4">
    <source>
        <dbReference type="ARBA" id="ARBA00022516"/>
    </source>
</evidence>
<evidence type="ECO:0000256" key="10">
    <source>
        <dbReference type="ARBA" id="ARBA00023160"/>
    </source>
</evidence>
<dbReference type="PANTHER" id="PTHR12215:SF10">
    <property type="entry name" value="L-AMINOADIPATE-SEMIALDEHYDE DEHYDROGENASE-PHOSPHOPANTETHEINYL TRANSFERASE"/>
    <property type="match status" value="1"/>
</dbReference>
<organism evidence="13 14">
    <name type="scientific">Sediminibacillus albus</name>
    <dbReference type="NCBI Taxonomy" id="407036"/>
    <lineage>
        <taxon>Bacteria</taxon>
        <taxon>Bacillati</taxon>
        <taxon>Bacillota</taxon>
        <taxon>Bacilli</taxon>
        <taxon>Bacillales</taxon>
        <taxon>Bacillaceae</taxon>
        <taxon>Sediminibacillus</taxon>
    </lineage>
</organism>
<evidence type="ECO:0000256" key="2">
    <source>
        <dbReference type="ARBA" id="ARBA00010990"/>
    </source>
</evidence>
<proteinExistence type="inferred from homology"/>
<evidence type="ECO:0000256" key="6">
    <source>
        <dbReference type="ARBA" id="ARBA00022723"/>
    </source>
</evidence>
<dbReference type="EMBL" id="FNFL01000004">
    <property type="protein sequence ID" value="SDK31072.1"/>
    <property type="molecule type" value="Genomic_DNA"/>
</dbReference>
<comment type="function">
    <text evidence="11">Transfers the 4'-phosphopantetheine moiety from coenzyme A to a Ser of acyl-carrier-protein.</text>
</comment>
<comment type="similarity">
    <text evidence="2">Belongs to the P-Pant transferase superfamily. Gsp/Sfp/HetI/AcpT family.</text>
</comment>
<dbReference type="SUPFAM" id="SSF56214">
    <property type="entry name" value="4'-phosphopantetheinyl transferase"/>
    <property type="match status" value="1"/>
</dbReference>
<evidence type="ECO:0000256" key="3">
    <source>
        <dbReference type="ARBA" id="ARBA00022490"/>
    </source>
</evidence>
<keyword evidence="10 11" id="KW-0275">Fatty acid biosynthesis</keyword>
<evidence type="ECO:0000256" key="11">
    <source>
        <dbReference type="HAMAP-Rule" id="MF_00101"/>
    </source>
</evidence>
<keyword evidence="4 11" id="KW-0444">Lipid biosynthesis</keyword>
<dbReference type="Proteomes" id="UP000198694">
    <property type="component" value="Unassembled WGS sequence"/>
</dbReference>
<comment type="catalytic activity">
    <reaction evidence="11">
        <text>apo-[ACP] + CoA = holo-[ACP] + adenosine 3',5'-bisphosphate + H(+)</text>
        <dbReference type="Rhea" id="RHEA:12068"/>
        <dbReference type="Rhea" id="RHEA-COMP:9685"/>
        <dbReference type="Rhea" id="RHEA-COMP:9690"/>
        <dbReference type="ChEBI" id="CHEBI:15378"/>
        <dbReference type="ChEBI" id="CHEBI:29999"/>
        <dbReference type="ChEBI" id="CHEBI:57287"/>
        <dbReference type="ChEBI" id="CHEBI:58343"/>
        <dbReference type="ChEBI" id="CHEBI:64479"/>
        <dbReference type="EC" id="2.7.8.7"/>
    </reaction>
</comment>
<feature type="domain" description="4'-phosphopantetheinyl transferase" evidence="12">
    <location>
        <begin position="4"/>
        <end position="113"/>
    </location>
</feature>
<evidence type="ECO:0000256" key="9">
    <source>
        <dbReference type="ARBA" id="ARBA00023098"/>
    </source>
</evidence>
<dbReference type="InterPro" id="IPR004568">
    <property type="entry name" value="Ppantetheine-prot_Trfase_dom"/>
</dbReference>
<evidence type="ECO:0000256" key="1">
    <source>
        <dbReference type="ARBA" id="ARBA00001946"/>
    </source>
</evidence>
<dbReference type="Gene3D" id="3.90.470.20">
    <property type="entry name" value="4'-phosphopantetheinyl transferase domain"/>
    <property type="match status" value="1"/>
</dbReference>
<keyword evidence="14" id="KW-1185">Reference proteome</keyword>
<dbReference type="InterPro" id="IPR002582">
    <property type="entry name" value="ACPS"/>
</dbReference>
<feature type="binding site" evidence="11">
    <location>
        <position position="8"/>
    </location>
    <ligand>
        <name>Mg(2+)</name>
        <dbReference type="ChEBI" id="CHEBI:18420"/>
    </ligand>
</feature>
<evidence type="ECO:0000256" key="5">
    <source>
        <dbReference type="ARBA" id="ARBA00022679"/>
    </source>
</evidence>
<gene>
    <name evidence="11" type="primary">acpS</name>
    <name evidence="13" type="ORF">SAMN05216243_2739</name>
</gene>
<dbReference type="InterPro" id="IPR008278">
    <property type="entry name" value="4-PPantetheinyl_Trfase_dom"/>
</dbReference>
<dbReference type="EC" id="2.7.8.7" evidence="11"/>
<dbReference type="OrthoDB" id="517356at2"/>
<keyword evidence="7 11" id="KW-0276">Fatty acid metabolism</keyword>
<evidence type="ECO:0000259" key="12">
    <source>
        <dbReference type="Pfam" id="PF01648"/>
    </source>
</evidence>
<comment type="subcellular location">
    <subcellularLocation>
        <location evidence="11">Cytoplasm</location>
    </subcellularLocation>
</comment>
<dbReference type="NCBIfam" id="TIGR00556">
    <property type="entry name" value="pantethn_trn"/>
    <property type="match status" value="1"/>
</dbReference>
<dbReference type="GO" id="GO:0005829">
    <property type="term" value="C:cytosol"/>
    <property type="evidence" value="ECO:0007669"/>
    <property type="project" value="TreeGrafter"/>
</dbReference>
<dbReference type="NCBIfam" id="TIGR00516">
    <property type="entry name" value="acpS"/>
    <property type="match status" value="1"/>
</dbReference>
<reference evidence="13 14" key="1">
    <citation type="submission" date="2016-10" db="EMBL/GenBank/DDBJ databases">
        <authorList>
            <person name="de Groot N.N."/>
        </authorList>
    </citation>
    <scope>NUCLEOTIDE SEQUENCE [LARGE SCALE GENOMIC DNA]</scope>
    <source>
        <strain evidence="13 14">CGMCC 1.6502</strain>
    </source>
</reference>
<dbReference type="GO" id="GO:0000287">
    <property type="term" value="F:magnesium ion binding"/>
    <property type="evidence" value="ECO:0007669"/>
    <property type="project" value="UniProtKB-UniRule"/>
</dbReference>
<keyword evidence="6 11" id="KW-0479">Metal-binding</keyword>
<evidence type="ECO:0000313" key="14">
    <source>
        <dbReference type="Proteomes" id="UP000198694"/>
    </source>
</evidence>
<dbReference type="InterPro" id="IPR037143">
    <property type="entry name" value="4-PPantetheinyl_Trfase_dom_sf"/>
</dbReference>
<dbReference type="GO" id="GO:0008897">
    <property type="term" value="F:holo-[acyl-carrier-protein] synthase activity"/>
    <property type="evidence" value="ECO:0007669"/>
    <property type="project" value="UniProtKB-UniRule"/>
</dbReference>
<sequence>MILGIGIDIIELERMKKSIDGNRRLVKRVLTEKEQEVFFRLKSDARQVEFLAGRFAAKEAYAKALGTGLGKLSFQDIEIIADEKGAPKIKVEQLPQYKVFLSISHSQDYAVAQVVIEA</sequence>
<comment type="similarity">
    <text evidence="11">Belongs to the P-Pant transferase superfamily. AcpS family.</text>
</comment>
<dbReference type="PANTHER" id="PTHR12215">
    <property type="entry name" value="PHOSPHOPANTETHEINE TRANSFERASE"/>
    <property type="match status" value="1"/>
</dbReference>
<name>A0A1G9AUX1_9BACI</name>
<protein>
    <recommendedName>
        <fullName evidence="11">Holo-[acyl-carrier-protein] synthase</fullName>
        <shortName evidence="11">Holo-ACP synthase</shortName>
        <ecNumber evidence="11">2.7.8.7</ecNumber>
    </recommendedName>
    <alternativeName>
        <fullName evidence="11">4'-phosphopantetheinyl transferase AcpS</fullName>
    </alternativeName>
</protein>
<keyword evidence="3 11" id="KW-0963">Cytoplasm</keyword>
<feature type="binding site" evidence="11">
    <location>
        <position position="59"/>
    </location>
    <ligand>
        <name>Mg(2+)</name>
        <dbReference type="ChEBI" id="CHEBI:18420"/>
    </ligand>
</feature>
<dbReference type="AlphaFoldDB" id="A0A1G9AUX1"/>
<dbReference type="GO" id="GO:0019878">
    <property type="term" value="P:lysine biosynthetic process via aminoadipic acid"/>
    <property type="evidence" value="ECO:0007669"/>
    <property type="project" value="TreeGrafter"/>
</dbReference>
<keyword evidence="5 11" id="KW-0808">Transferase</keyword>
<evidence type="ECO:0000256" key="7">
    <source>
        <dbReference type="ARBA" id="ARBA00022832"/>
    </source>
</evidence>
<dbReference type="HAMAP" id="MF_00101">
    <property type="entry name" value="AcpS"/>
    <property type="match status" value="1"/>
</dbReference>
<accession>A0A1G9AUX1</accession>
<keyword evidence="9 11" id="KW-0443">Lipid metabolism</keyword>
<evidence type="ECO:0000313" key="13">
    <source>
        <dbReference type="EMBL" id="SDK31072.1"/>
    </source>
</evidence>